<organism evidence="1 2">
    <name type="scientific">Colletotrichum melonis</name>
    <dbReference type="NCBI Taxonomy" id="1209925"/>
    <lineage>
        <taxon>Eukaryota</taxon>
        <taxon>Fungi</taxon>
        <taxon>Dikarya</taxon>
        <taxon>Ascomycota</taxon>
        <taxon>Pezizomycotina</taxon>
        <taxon>Sordariomycetes</taxon>
        <taxon>Hypocreomycetidae</taxon>
        <taxon>Glomerellales</taxon>
        <taxon>Glomerellaceae</taxon>
        <taxon>Colletotrichum</taxon>
        <taxon>Colletotrichum acutatum species complex</taxon>
    </lineage>
</organism>
<dbReference type="EMBL" id="MLGG01000002">
    <property type="protein sequence ID" value="KAK1466862.1"/>
    <property type="molecule type" value="Genomic_DNA"/>
</dbReference>
<gene>
    <name evidence="1" type="ORF">CMEL01_10855</name>
</gene>
<dbReference type="Proteomes" id="UP001239795">
    <property type="component" value="Unassembled WGS sequence"/>
</dbReference>
<reference evidence="1 2" key="1">
    <citation type="submission" date="2016-10" db="EMBL/GenBank/DDBJ databases">
        <title>The genome sequence of Colletotrichum fioriniae PJ7.</title>
        <authorList>
            <person name="Baroncelli R."/>
        </authorList>
    </citation>
    <scope>NUCLEOTIDE SEQUENCE [LARGE SCALE GENOMIC DNA]</scope>
    <source>
        <strain evidence="1">Col 31</strain>
    </source>
</reference>
<sequence length="33" mass="3550">MHSAWLPFKVVLNKGQSQTAHSSKAQPASQDGL</sequence>
<name>A0AAI9Y136_9PEZI</name>
<proteinExistence type="predicted"/>
<comment type="caution">
    <text evidence="1">The sequence shown here is derived from an EMBL/GenBank/DDBJ whole genome shotgun (WGS) entry which is preliminary data.</text>
</comment>
<evidence type="ECO:0000313" key="1">
    <source>
        <dbReference type="EMBL" id="KAK1466862.1"/>
    </source>
</evidence>
<dbReference type="AlphaFoldDB" id="A0AAI9Y136"/>
<keyword evidence="2" id="KW-1185">Reference proteome</keyword>
<accession>A0AAI9Y136</accession>
<protein>
    <submittedName>
        <fullName evidence="1">Uncharacterized protein</fullName>
    </submittedName>
</protein>
<evidence type="ECO:0000313" key="2">
    <source>
        <dbReference type="Proteomes" id="UP001239795"/>
    </source>
</evidence>